<dbReference type="PANTHER" id="PTHR13774">
    <property type="entry name" value="PHENAZINE BIOSYNTHESIS PROTEIN"/>
    <property type="match status" value="1"/>
</dbReference>
<evidence type="ECO:0000256" key="2">
    <source>
        <dbReference type="PIRSR" id="PIRSR016184-1"/>
    </source>
</evidence>
<accession>A0A7W6EHJ5</accession>
<name>A0A7W6EHJ5_9HYPH</name>
<keyword evidence="4" id="KW-1185">Reference proteome</keyword>
<dbReference type="InterPro" id="IPR003719">
    <property type="entry name" value="Phenazine_PhzF-like"/>
</dbReference>
<dbReference type="Gene3D" id="3.10.310.10">
    <property type="entry name" value="Diaminopimelate Epimerase, Chain A, domain 1"/>
    <property type="match status" value="2"/>
</dbReference>
<dbReference type="GO" id="GO:0005737">
    <property type="term" value="C:cytoplasm"/>
    <property type="evidence" value="ECO:0007669"/>
    <property type="project" value="TreeGrafter"/>
</dbReference>
<dbReference type="AlphaFoldDB" id="A0A7W6EHJ5"/>
<feature type="active site" evidence="2">
    <location>
        <position position="46"/>
    </location>
</feature>
<dbReference type="SUPFAM" id="SSF54506">
    <property type="entry name" value="Diaminopimelate epimerase-like"/>
    <property type="match status" value="1"/>
</dbReference>
<dbReference type="RefSeq" id="WP_183752987.1">
    <property type="nucleotide sequence ID" value="NZ_JACICC010000005.1"/>
</dbReference>
<dbReference type="PANTHER" id="PTHR13774:SF32">
    <property type="entry name" value="ANTISENSE-ENHANCING SEQUENCE 1"/>
    <property type="match status" value="1"/>
</dbReference>
<proteinExistence type="inferred from homology"/>
<dbReference type="Proteomes" id="UP000537592">
    <property type="component" value="Unassembled WGS sequence"/>
</dbReference>
<evidence type="ECO:0000256" key="1">
    <source>
        <dbReference type="ARBA" id="ARBA00008270"/>
    </source>
</evidence>
<dbReference type="EMBL" id="JACICC010000005">
    <property type="protein sequence ID" value="MBB3810170.1"/>
    <property type="molecule type" value="Genomic_DNA"/>
</dbReference>
<dbReference type="PIRSF" id="PIRSF016184">
    <property type="entry name" value="PhzC_PhzF"/>
    <property type="match status" value="1"/>
</dbReference>
<reference evidence="3 4" key="1">
    <citation type="submission" date="2020-08" db="EMBL/GenBank/DDBJ databases">
        <title>Genomic Encyclopedia of Type Strains, Phase IV (KMG-IV): sequencing the most valuable type-strain genomes for metagenomic binning, comparative biology and taxonomic classification.</title>
        <authorList>
            <person name="Goeker M."/>
        </authorList>
    </citation>
    <scope>NUCLEOTIDE SEQUENCE [LARGE SCALE GENOMIC DNA]</scope>
    <source>
        <strain evidence="3 4">DSM 28760</strain>
    </source>
</reference>
<comment type="similarity">
    <text evidence="1">Belongs to the PhzF family.</text>
</comment>
<comment type="caution">
    <text evidence="3">The sequence shown here is derived from an EMBL/GenBank/DDBJ whole genome shotgun (WGS) entry which is preliminary data.</text>
</comment>
<evidence type="ECO:0000313" key="4">
    <source>
        <dbReference type="Proteomes" id="UP000537592"/>
    </source>
</evidence>
<dbReference type="NCBIfam" id="TIGR00654">
    <property type="entry name" value="PhzF_family"/>
    <property type="match status" value="1"/>
</dbReference>
<sequence length="279" mass="29824">MSRPFQLVDVFGSGAFSGNPLAVIAAAQDLTTDEMQQITRWFNLSETTFLLPPTQPQADYRVRIFTLAHELPFAGHPTLGSAHAWLEAGGTPHNADVIIQECGAGLVPIRRGHGRLTFAAPPLLRSGEPEEADLAFVAEVLRIPRTAIRDAAWVDNGPGWVGILLDSAEAVLAIEPDRNPSRRIDVGIVGPHPDGSDAAFEVRALFSDAHGALIEDPVTGSLNASLGQWLFASGRAQGAYVAAQGTKIGRKGRVYVEQDDSGQVWVGGYSHTLFSGQQT</sequence>
<dbReference type="GO" id="GO:0016853">
    <property type="term" value="F:isomerase activity"/>
    <property type="evidence" value="ECO:0007669"/>
    <property type="project" value="TreeGrafter"/>
</dbReference>
<organism evidence="3 4">
    <name type="scientific">Pseudochelatococcus contaminans</name>
    <dbReference type="NCBI Taxonomy" id="1538103"/>
    <lineage>
        <taxon>Bacteria</taxon>
        <taxon>Pseudomonadati</taxon>
        <taxon>Pseudomonadota</taxon>
        <taxon>Alphaproteobacteria</taxon>
        <taxon>Hyphomicrobiales</taxon>
        <taxon>Chelatococcaceae</taxon>
        <taxon>Pseudochelatococcus</taxon>
    </lineage>
</organism>
<protein>
    <submittedName>
        <fullName evidence="3">PhzF family phenazine biosynthesis protein</fullName>
    </submittedName>
</protein>
<evidence type="ECO:0000313" key="3">
    <source>
        <dbReference type="EMBL" id="MBB3810170.1"/>
    </source>
</evidence>
<dbReference type="Pfam" id="PF02567">
    <property type="entry name" value="PhzC-PhzF"/>
    <property type="match status" value="1"/>
</dbReference>
<gene>
    <name evidence="3" type="ORF">FHS81_002266</name>
</gene>